<feature type="compositionally biased region" description="Polar residues" evidence="10">
    <location>
        <begin position="135"/>
        <end position="154"/>
    </location>
</feature>
<dbReference type="PROSITE" id="PS51285">
    <property type="entry name" value="AGC_KINASE_CTER"/>
    <property type="match status" value="1"/>
</dbReference>
<keyword evidence="6" id="KW-0418">Kinase</keyword>
<keyword evidence="3" id="KW-0723">Serine/threonine-protein kinase</keyword>
<dbReference type="InterPro" id="IPR000719">
    <property type="entry name" value="Prot_kinase_dom"/>
</dbReference>
<dbReference type="RefSeq" id="XP_003294739.1">
    <property type="nucleotide sequence ID" value="XM_003294691.2"/>
</dbReference>
<dbReference type="Gene3D" id="1.10.510.10">
    <property type="entry name" value="Transferase(Phosphotransferase) domain 1"/>
    <property type="match status" value="2"/>
</dbReference>
<dbReference type="Pfam" id="PF00069">
    <property type="entry name" value="Pkinase"/>
    <property type="match status" value="2"/>
</dbReference>
<dbReference type="AlphaFoldDB" id="F1A4Z5"/>
<evidence type="ECO:0000256" key="8">
    <source>
        <dbReference type="ARBA" id="ARBA00047899"/>
    </source>
</evidence>
<dbReference type="GO" id="GO:0005524">
    <property type="term" value="F:ATP binding"/>
    <property type="evidence" value="ECO:0007669"/>
    <property type="project" value="UniProtKB-KW"/>
</dbReference>
<evidence type="ECO:0000256" key="9">
    <source>
        <dbReference type="ARBA" id="ARBA00048679"/>
    </source>
</evidence>
<dbReference type="GO" id="GO:0004674">
    <property type="term" value="F:protein serine/threonine kinase activity"/>
    <property type="evidence" value="ECO:0000318"/>
    <property type="project" value="GO_Central"/>
</dbReference>
<dbReference type="PROSITE" id="PS50011">
    <property type="entry name" value="PROTEIN_KINASE_DOM"/>
    <property type="match status" value="1"/>
</dbReference>
<feature type="compositionally biased region" description="Low complexity" evidence="10">
    <location>
        <begin position="846"/>
        <end position="883"/>
    </location>
</feature>
<gene>
    <name evidence="13" type="ORF">DICPUDRAFT_159783</name>
</gene>
<evidence type="ECO:0000256" key="5">
    <source>
        <dbReference type="ARBA" id="ARBA00022741"/>
    </source>
</evidence>
<dbReference type="OMA" id="CAMANEE"/>
<feature type="compositionally biased region" description="Acidic residues" evidence="10">
    <location>
        <begin position="187"/>
        <end position="217"/>
    </location>
</feature>
<dbReference type="SMART" id="SM00220">
    <property type="entry name" value="S_TKc"/>
    <property type="match status" value="1"/>
</dbReference>
<feature type="region of interest" description="Disordered" evidence="10">
    <location>
        <begin position="110"/>
        <end position="163"/>
    </location>
</feature>
<evidence type="ECO:0000256" key="4">
    <source>
        <dbReference type="ARBA" id="ARBA00022679"/>
    </source>
</evidence>
<dbReference type="PROSITE" id="PS00108">
    <property type="entry name" value="PROTEIN_KINASE_ST"/>
    <property type="match status" value="1"/>
</dbReference>
<evidence type="ECO:0000259" key="11">
    <source>
        <dbReference type="PROSITE" id="PS50011"/>
    </source>
</evidence>
<feature type="non-terminal residue" evidence="13">
    <location>
        <position position="1118"/>
    </location>
</feature>
<feature type="domain" description="AGC-kinase C-terminal" evidence="12">
    <location>
        <begin position="997"/>
        <end position="1098"/>
    </location>
</feature>
<feature type="compositionally biased region" description="Low complexity" evidence="10">
    <location>
        <begin position="487"/>
        <end position="497"/>
    </location>
</feature>
<dbReference type="OrthoDB" id="19827at2759"/>
<dbReference type="InParanoid" id="F1A4Z5"/>
<evidence type="ECO:0000256" key="6">
    <source>
        <dbReference type="ARBA" id="ARBA00022777"/>
    </source>
</evidence>
<evidence type="ECO:0000256" key="10">
    <source>
        <dbReference type="SAM" id="MobiDB-lite"/>
    </source>
</evidence>
<feature type="compositionally biased region" description="Polar residues" evidence="10">
    <location>
        <begin position="508"/>
        <end position="526"/>
    </location>
</feature>
<keyword evidence="7" id="KW-0067">ATP-binding</keyword>
<dbReference type="Gene3D" id="3.30.200.20">
    <property type="entry name" value="Phosphorylase Kinase, domain 1"/>
    <property type="match status" value="2"/>
</dbReference>
<dbReference type="SUPFAM" id="SSF56112">
    <property type="entry name" value="Protein kinase-like (PK-like)"/>
    <property type="match status" value="1"/>
</dbReference>
<dbReference type="InterPro" id="IPR000961">
    <property type="entry name" value="AGC-kinase_C"/>
</dbReference>
<dbReference type="GO" id="GO:0035556">
    <property type="term" value="P:intracellular signal transduction"/>
    <property type="evidence" value="ECO:0000318"/>
    <property type="project" value="GO_Central"/>
</dbReference>
<feature type="domain" description="Protein kinase" evidence="11">
    <location>
        <begin position="591"/>
        <end position="996"/>
    </location>
</feature>
<evidence type="ECO:0000313" key="13">
    <source>
        <dbReference type="EMBL" id="EGC28739.1"/>
    </source>
</evidence>
<proteinExistence type="inferred from homology"/>
<feature type="compositionally biased region" description="Polar residues" evidence="10">
    <location>
        <begin position="110"/>
        <end position="120"/>
    </location>
</feature>
<dbReference type="STRING" id="5786.F1A4Z5"/>
<comment type="catalytic activity">
    <reaction evidence="8">
        <text>L-threonyl-[protein] + ATP = O-phospho-L-threonyl-[protein] + ADP + H(+)</text>
        <dbReference type="Rhea" id="RHEA:46608"/>
        <dbReference type="Rhea" id="RHEA-COMP:11060"/>
        <dbReference type="Rhea" id="RHEA-COMP:11605"/>
        <dbReference type="ChEBI" id="CHEBI:15378"/>
        <dbReference type="ChEBI" id="CHEBI:30013"/>
        <dbReference type="ChEBI" id="CHEBI:30616"/>
        <dbReference type="ChEBI" id="CHEBI:61977"/>
        <dbReference type="ChEBI" id="CHEBI:456216"/>
        <dbReference type="EC" id="2.7.11.1"/>
    </reaction>
</comment>
<dbReference type="PANTHER" id="PTHR24356">
    <property type="entry name" value="SERINE/THREONINE-PROTEIN KINASE"/>
    <property type="match status" value="1"/>
</dbReference>
<dbReference type="EMBL" id="GL871554">
    <property type="protein sequence ID" value="EGC28739.1"/>
    <property type="molecule type" value="Genomic_DNA"/>
</dbReference>
<keyword evidence="5" id="KW-0547">Nucleotide-binding</keyword>
<comment type="similarity">
    <text evidence="1">Belongs to the protein kinase superfamily. AGC Ser/Thr protein kinase family.</text>
</comment>
<keyword evidence="14" id="KW-1185">Reference proteome</keyword>
<dbReference type="EC" id="2.7.11.1" evidence="2"/>
<keyword evidence="4" id="KW-0808">Transferase</keyword>
<evidence type="ECO:0000256" key="3">
    <source>
        <dbReference type="ARBA" id="ARBA00022527"/>
    </source>
</evidence>
<evidence type="ECO:0000313" key="14">
    <source>
        <dbReference type="Proteomes" id="UP000001064"/>
    </source>
</evidence>
<dbReference type="InterPro" id="IPR008271">
    <property type="entry name" value="Ser/Thr_kinase_AS"/>
</dbReference>
<dbReference type="PANTHER" id="PTHR24356:SF385">
    <property type="entry name" value="SERINE_THREONINE-PROTEIN KINASE PKGA-RELATED"/>
    <property type="match status" value="1"/>
</dbReference>
<comment type="catalytic activity">
    <reaction evidence="9">
        <text>L-seryl-[protein] + ATP = O-phospho-L-seryl-[protein] + ADP + H(+)</text>
        <dbReference type="Rhea" id="RHEA:17989"/>
        <dbReference type="Rhea" id="RHEA-COMP:9863"/>
        <dbReference type="Rhea" id="RHEA-COMP:11604"/>
        <dbReference type="ChEBI" id="CHEBI:15378"/>
        <dbReference type="ChEBI" id="CHEBI:29999"/>
        <dbReference type="ChEBI" id="CHEBI:30616"/>
        <dbReference type="ChEBI" id="CHEBI:83421"/>
        <dbReference type="ChEBI" id="CHEBI:456216"/>
        <dbReference type="EC" id="2.7.11.1"/>
    </reaction>
</comment>
<dbReference type="InterPro" id="IPR011009">
    <property type="entry name" value="Kinase-like_dom_sf"/>
</dbReference>
<organism evidence="13 14">
    <name type="scientific">Dictyostelium purpureum</name>
    <name type="common">Slime mold</name>
    <dbReference type="NCBI Taxonomy" id="5786"/>
    <lineage>
        <taxon>Eukaryota</taxon>
        <taxon>Amoebozoa</taxon>
        <taxon>Evosea</taxon>
        <taxon>Eumycetozoa</taxon>
        <taxon>Dictyostelia</taxon>
        <taxon>Dictyosteliales</taxon>
        <taxon>Dictyosteliaceae</taxon>
        <taxon>Dictyostelium</taxon>
    </lineage>
</organism>
<dbReference type="GeneID" id="10510386"/>
<dbReference type="GO" id="GO:0007346">
    <property type="term" value="P:regulation of mitotic cell cycle"/>
    <property type="evidence" value="ECO:0000318"/>
    <property type="project" value="GO_Central"/>
</dbReference>
<feature type="region of interest" description="Disordered" evidence="10">
    <location>
        <begin position="181"/>
        <end position="220"/>
    </location>
</feature>
<evidence type="ECO:0000256" key="1">
    <source>
        <dbReference type="ARBA" id="ARBA00009903"/>
    </source>
</evidence>
<evidence type="ECO:0000256" key="7">
    <source>
        <dbReference type="ARBA" id="ARBA00022840"/>
    </source>
</evidence>
<feature type="region of interest" description="Disordered" evidence="10">
    <location>
        <begin position="846"/>
        <end position="893"/>
    </location>
</feature>
<evidence type="ECO:0000259" key="12">
    <source>
        <dbReference type="PROSITE" id="PS51285"/>
    </source>
</evidence>
<evidence type="ECO:0000256" key="2">
    <source>
        <dbReference type="ARBA" id="ARBA00012513"/>
    </source>
</evidence>
<dbReference type="eggNOG" id="KOG0605">
    <property type="taxonomic scope" value="Eukaryota"/>
</dbReference>
<dbReference type="KEGG" id="dpp:DICPUDRAFT_159783"/>
<dbReference type="Proteomes" id="UP000001064">
    <property type="component" value="Unassembled WGS sequence"/>
</dbReference>
<name>F1A4Z5_DICPU</name>
<dbReference type="FunFam" id="1.10.510.10:FF:000604">
    <property type="entry name" value="AGC protein kinase"/>
    <property type="match status" value="1"/>
</dbReference>
<dbReference type="CDD" id="cd05579">
    <property type="entry name" value="STKc_MAST_like"/>
    <property type="match status" value="1"/>
</dbReference>
<dbReference type="VEuPathDB" id="AmoebaDB:DICPUDRAFT_159783"/>
<reference evidence="14" key="1">
    <citation type="journal article" date="2011" name="Genome Biol.">
        <title>Comparative genomics of the social amoebae Dictyostelium discoideum and Dictyostelium purpureum.</title>
        <authorList>
            <consortium name="US DOE Joint Genome Institute (JGI-PGF)"/>
            <person name="Sucgang R."/>
            <person name="Kuo A."/>
            <person name="Tian X."/>
            <person name="Salerno W."/>
            <person name="Parikh A."/>
            <person name="Feasley C.L."/>
            <person name="Dalin E."/>
            <person name="Tu H."/>
            <person name="Huang E."/>
            <person name="Barry K."/>
            <person name="Lindquist E."/>
            <person name="Shapiro H."/>
            <person name="Bruce D."/>
            <person name="Schmutz J."/>
            <person name="Salamov A."/>
            <person name="Fey P."/>
            <person name="Gaudet P."/>
            <person name="Anjard C."/>
            <person name="Babu M.M."/>
            <person name="Basu S."/>
            <person name="Bushmanova Y."/>
            <person name="van der Wel H."/>
            <person name="Katoh-Kurasawa M."/>
            <person name="Dinh C."/>
            <person name="Coutinho P.M."/>
            <person name="Saito T."/>
            <person name="Elias M."/>
            <person name="Schaap P."/>
            <person name="Kay R.R."/>
            <person name="Henrissat B."/>
            <person name="Eichinger L."/>
            <person name="Rivero F."/>
            <person name="Putnam N.H."/>
            <person name="West C.M."/>
            <person name="Loomis W.F."/>
            <person name="Chisholm R.L."/>
            <person name="Shaulsky G."/>
            <person name="Strassmann J.E."/>
            <person name="Queller D.C."/>
            <person name="Kuspa A."/>
            <person name="Grigoriev I.V."/>
        </authorList>
    </citation>
    <scope>NUCLEOTIDE SEQUENCE [LARGE SCALE GENOMIC DNA]</scope>
    <source>
        <strain evidence="14">QSDP1</strain>
    </source>
</reference>
<sequence length="1118" mass="125868">PNENQSGEYKIVNNIPLIKTPAESILEKKPITFQKSHYRCLSFSPKLIEQQQKQKQLLLNQQINSKRDQIFSPNNVKFELQPQKDKQIISNPQHPDQKVGFEDKILTPKSNLPTIQSYEPPSTVKPPLLSRKTSETFQSKPIISTQIPTQTAQIPKQDKKDKKDFQLSNTLNIITSPDLKNESQTEIIDEDNILSTSDEESESDYTESETSEGEDEKGQEIYYTRHNIKGGGNFKINNNTNLIHQVLKPHPPLTQHLSADNKSLEPPVFLLDPRLNDLKTTSDEYILKRPLVRSKSFSPNKEEEKPKAKEPYRKLARSFSEIPSVKLIDEHQKDNDQLQMAMCRICEEPIHSSLLEDHSKICAMANEEDMKAMNVEDHLRAVAKILLTRSSDLEPEKRKTLTELREIALFAVENGIKENVKMIQLMNDIIKNLDSKDENKELAIKIQTLISEKVNALKRAEEVINSSPRIFRTNSPRILKSPRDDNSSSSGSSNNGSFLNDPNDDDQTSNSSHIISNFNKNNSPRPSSKLLDIKDKIGTSKLGGNLLNNNSPLTLLNTPLRGIGRSRSDSDPVHQTNIDYRPKGIPTISDFEFIKPITKGGYGKVFLAKKIRTGDIYAIKRLKKSDMIKKNQLDHVKVERNILAYTSNPFVVKMYYSFQTKDYYYLVMEYLQGGDCFSLLQSLGALDEDMAKMIIAETVLALEYLHGHGIIHRDLKPDNLLIDKNGHIKLTDFGLSKVGLLEKQNVVPPSYFSPTLKGVNPIQNQNQSINMVNNQPINPAPINNPPIKKERKLLSLAQSKSLFSASSSPAIPSLNLLNYEKHVSPLMSGLNKQHYNNNINNNIPNFTPISTNSTTPTTNNQLKNSLNSSQSSTNSNTNDSNNSITQPVPPPNIHRKLSCVGTPDYLAPEILLGIGHGASADWFSLGVILYEFLCGISPFNGSSVQETFQNILQRNITWPEDMSEDAKDIIDKLLALDPKSRLGYNGAQEIKSHPFFKSINWKTILTQEPFFKPNIENLQDTSYFEPRKEYHDLNISEDLAESCKNFMNSGSSINSSGGNSSGSGSPNSSDNLGSSSINVNANFDDFLYVNFQSLLELNKNYLAETKPFFSTHRRRNST</sequence>
<accession>F1A4Z5</accession>
<dbReference type="InterPro" id="IPR050236">
    <property type="entry name" value="Ser_Thr_kinase_AGC"/>
</dbReference>
<feature type="region of interest" description="Disordered" evidence="10">
    <location>
        <begin position="474"/>
        <end position="530"/>
    </location>
</feature>
<protein>
    <recommendedName>
        <fullName evidence="2">non-specific serine/threonine protein kinase</fullName>
        <ecNumber evidence="2">2.7.11.1</ecNumber>
    </recommendedName>
</protein>